<keyword evidence="2" id="KW-1185">Reference proteome</keyword>
<name>A0A840V808_9BACT</name>
<protein>
    <recommendedName>
        <fullName evidence="3">TPM domain-containing protein</fullName>
    </recommendedName>
</protein>
<dbReference type="Proteomes" id="UP000557717">
    <property type="component" value="Unassembled WGS sequence"/>
</dbReference>
<evidence type="ECO:0000313" key="2">
    <source>
        <dbReference type="Proteomes" id="UP000557717"/>
    </source>
</evidence>
<organism evidence="1 2">
    <name type="scientific">Haloferula luteola</name>
    <dbReference type="NCBI Taxonomy" id="595692"/>
    <lineage>
        <taxon>Bacteria</taxon>
        <taxon>Pseudomonadati</taxon>
        <taxon>Verrucomicrobiota</taxon>
        <taxon>Verrucomicrobiia</taxon>
        <taxon>Verrucomicrobiales</taxon>
        <taxon>Verrucomicrobiaceae</taxon>
        <taxon>Haloferula</taxon>
    </lineage>
</organism>
<dbReference type="AlphaFoldDB" id="A0A840V808"/>
<reference evidence="1 2" key="1">
    <citation type="submission" date="2020-08" db="EMBL/GenBank/DDBJ databases">
        <title>Genomic Encyclopedia of Type Strains, Phase IV (KMG-IV): sequencing the most valuable type-strain genomes for metagenomic binning, comparative biology and taxonomic classification.</title>
        <authorList>
            <person name="Goeker M."/>
        </authorList>
    </citation>
    <scope>NUCLEOTIDE SEQUENCE [LARGE SCALE GENOMIC DNA]</scope>
    <source>
        <strain evidence="1 2">YC6886</strain>
    </source>
</reference>
<dbReference type="Gene3D" id="3.10.310.50">
    <property type="match status" value="1"/>
</dbReference>
<gene>
    <name evidence="1" type="ORF">HNR46_001963</name>
</gene>
<proteinExistence type="predicted"/>
<sequence length="200" mass="22487">MSACFCPACGHRLDGFEDFQCPSCQFTGSDSLRWFPFQAPALERISDHTHRLTRSEYQKIDSAITAFERKFPQFALAFVSVDLPPNTSLRVFAFWLLNASPCADSHAEARRSWTILLVASTSGEWALAPGYSAEAWLDARDWQTLLTRVENLSNQKSLAHAVVGFTRDCRTCLQEAWLKTQKRLSSRSARRSKNTAGPPP</sequence>
<evidence type="ECO:0008006" key="3">
    <source>
        <dbReference type="Google" id="ProtNLM"/>
    </source>
</evidence>
<dbReference type="EMBL" id="JACHFD010000008">
    <property type="protein sequence ID" value="MBB5351724.1"/>
    <property type="molecule type" value="Genomic_DNA"/>
</dbReference>
<comment type="caution">
    <text evidence="1">The sequence shown here is derived from an EMBL/GenBank/DDBJ whole genome shotgun (WGS) entry which is preliminary data.</text>
</comment>
<evidence type="ECO:0000313" key="1">
    <source>
        <dbReference type="EMBL" id="MBB5351724.1"/>
    </source>
</evidence>
<accession>A0A840V808</accession>